<evidence type="ECO:0000256" key="2">
    <source>
        <dbReference type="ARBA" id="ARBA00023134"/>
    </source>
</evidence>
<proteinExistence type="predicted"/>
<dbReference type="PANTHER" id="PTHR43721:SF9">
    <property type="entry name" value="GTP-BINDING PROTEIN 1"/>
    <property type="match status" value="1"/>
</dbReference>
<feature type="region of interest" description="Disordered" evidence="3">
    <location>
        <begin position="62"/>
        <end position="152"/>
    </location>
</feature>
<dbReference type="SUPFAM" id="SSF50465">
    <property type="entry name" value="EF-Tu/eEF-1alpha/eIF2-gamma C-terminal domain"/>
    <property type="match status" value="1"/>
</dbReference>
<dbReference type="InterPro" id="IPR009001">
    <property type="entry name" value="Transl_elong_EF1A/Init_IF2_C"/>
</dbReference>
<keyword evidence="1" id="KW-0547">Nucleotide-binding</keyword>
<accession>A6HST5</accession>
<evidence type="ECO:0000256" key="3">
    <source>
        <dbReference type="SAM" id="MobiDB-lite"/>
    </source>
</evidence>
<dbReference type="AlphaFoldDB" id="A6HST5"/>
<dbReference type="CDD" id="cd03708">
    <property type="entry name" value="GTPBP_III"/>
    <property type="match status" value="1"/>
</dbReference>
<dbReference type="EMBL" id="CH473950">
    <property type="protein sequence ID" value="EDM15788.1"/>
    <property type="molecule type" value="Genomic_DNA"/>
</dbReference>
<gene>
    <name evidence="4" type="primary">Gtpbp1_predicted</name>
    <name evidence="4" type="ORF">rCG_59751</name>
</gene>
<sequence>MVHCGSIRQTATILSMDKDCLRTGDKATVHFRFIKTPEYLHIDQRLVFREGRTKAVGTITKLLQTTNNSPMNSKPQQIKMQSTKKGPLSKREEGGPSGVPAAGPPSTGDEASSLGTTQAATSSGLQPQVSRASLGLWHDGGSSKPGNLIGPD</sequence>
<dbReference type="InterPro" id="IPR050055">
    <property type="entry name" value="EF-Tu_GTPase"/>
</dbReference>
<name>A6HST5_RAT</name>
<evidence type="ECO:0000256" key="1">
    <source>
        <dbReference type="ARBA" id="ARBA00022741"/>
    </source>
</evidence>
<keyword evidence="2" id="KW-0342">GTP-binding</keyword>
<protein>
    <submittedName>
        <fullName evidence="4">GTP binding protein 1 (Predicted), isoform CRA_b</fullName>
    </submittedName>
</protein>
<reference evidence="4" key="1">
    <citation type="journal article" date="2005" name="Genome Res.">
        <title>Gene and alternative splicing annotation with AIR.</title>
        <authorList>
            <person name="Florea L."/>
            <person name="Di Francesco V."/>
            <person name="Miller J."/>
            <person name="Turner R."/>
            <person name="Yao A."/>
            <person name="Harris M."/>
            <person name="Walenz B."/>
            <person name="Mobarry C."/>
            <person name="Merkulov G.V."/>
            <person name="Charlab R."/>
            <person name="Dew I."/>
            <person name="Deng Z."/>
            <person name="Istrail S."/>
            <person name="Li P."/>
            <person name="Sutton G."/>
        </authorList>
    </citation>
    <scope>NUCLEOTIDE SEQUENCE</scope>
    <source>
        <strain evidence="4">BN</strain>
    </source>
</reference>
<dbReference type="GO" id="GO:0005525">
    <property type="term" value="F:GTP binding"/>
    <property type="evidence" value="ECO:0007669"/>
    <property type="project" value="UniProtKB-KW"/>
</dbReference>
<evidence type="ECO:0000313" key="4">
    <source>
        <dbReference type="EMBL" id="EDM15788.1"/>
    </source>
</evidence>
<dbReference type="PANTHER" id="PTHR43721">
    <property type="entry name" value="ELONGATION FACTOR TU-RELATED"/>
    <property type="match status" value="1"/>
</dbReference>
<reference evidence="4" key="2">
    <citation type="submission" date="2005-09" db="EMBL/GenBank/DDBJ databases">
        <authorList>
            <person name="Mural R.J."/>
            <person name="Li P.W."/>
            <person name="Adams M.D."/>
            <person name="Amanatides P.G."/>
            <person name="Baden-Tillson H."/>
            <person name="Barnstead M."/>
            <person name="Chin S.H."/>
            <person name="Dew I."/>
            <person name="Evans C.A."/>
            <person name="Ferriera S."/>
            <person name="Flanigan M."/>
            <person name="Fosler C."/>
            <person name="Glodek A."/>
            <person name="Gu Z."/>
            <person name="Holt R.A."/>
            <person name="Jennings D."/>
            <person name="Kraft C.L."/>
            <person name="Lu F."/>
            <person name="Nguyen T."/>
            <person name="Nusskern D.R."/>
            <person name="Pfannkoch C.M."/>
            <person name="Sitter C."/>
            <person name="Sutton G.G."/>
            <person name="Venter J.C."/>
            <person name="Wang Z."/>
            <person name="Woodage T."/>
            <person name="Zheng X.H."/>
            <person name="Zhong F."/>
        </authorList>
    </citation>
    <scope>NUCLEOTIDE SEQUENCE</scope>
    <source>
        <strain evidence="4">BN</strain>
    </source>
</reference>
<dbReference type="Proteomes" id="UP000234681">
    <property type="component" value="Chromosome 7"/>
</dbReference>
<feature type="compositionally biased region" description="Polar residues" evidence="3">
    <location>
        <begin position="109"/>
        <end position="131"/>
    </location>
</feature>
<feature type="compositionally biased region" description="Polar residues" evidence="3">
    <location>
        <begin position="62"/>
        <end position="84"/>
    </location>
</feature>
<organism evidence="4">
    <name type="scientific">Rattus norvegicus</name>
    <name type="common">Rat</name>
    <dbReference type="NCBI Taxonomy" id="10116"/>
    <lineage>
        <taxon>Eukaryota</taxon>
        <taxon>Metazoa</taxon>
        <taxon>Chordata</taxon>
        <taxon>Craniata</taxon>
        <taxon>Vertebrata</taxon>
        <taxon>Euteleostomi</taxon>
        <taxon>Mammalia</taxon>
        <taxon>Eutheria</taxon>
        <taxon>Euarchontoglires</taxon>
        <taxon>Glires</taxon>
        <taxon>Rodentia</taxon>
        <taxon>Myomorpha</taxon>
        <taxon>Muroidea</taxon>
        <taxon>Muridae</taxon>
        <taxon>Murinae</taxon>
        <taxon>Rattus</taxon>
    </lineage>
</organism>